<evidence type="ECO:0000313" key="15">
    <source>
        <dbReference type="Proteomes" id="UP000549394"/>
    </source>
</evidence>
<keyword evidence="15" id="KW-1185">Reference proteome</keyword>
<evidence type="ECO:0000256" key="8">
    <source>
        <dbReference type="ARBA" id="ARBA00022989"/>
    </source>
</evidence>
<name>A0A7I8V612_9ANNE</name>
<evidence type="ECO:0000256" key="2">
    <source>
        <dbReference type="ARBA" id="ARBA00004922"/>
    </source>
</evidence>
<dbReference type="Pfam" id="PF02709">
    <property type="entry name" value="Glyco_transf_7C"/>
    <property type="match status" value="1"/>
</dbReference>
<evidence type="ECO:0000256" key="3">
    <source>
        <dbReference type="ARBA" id="ARBA00005735"/>
    </source>
</evidence>
<accession>A0A7I8V612</accession>
<evidence type="ECO:0000256" key="6">
    <source>
        <dbReference type="ARBA" id="ARBA00022692"/>
    </source>
</evidence>
<feature type="domain" description="Galactosyltransferase C-terminal" evidence="12">
    <location>
        <begin position="240"/>
        <end position="317"/>
    </location>
</feature>
<evidence type="ECO:0000259" key="13">
    <source>
        <dbReference type="Pfam" id="PF13733"/>
    </source>
</evidence>
<comment type="similarity">
    <text evidence="3 11">Belongs to the glycosyltransferase 7 family.</text>
</comment>
<dbReference type="InterPro" id="IPR027995">
    <property type="entry name" value="Galactosyl_T_N"/>
</dbReference>
<dbReference type="PANTHER" id="PTHR19300">
    <property type="entry name" value="BETA-1,4-GALACTOSYLTRANSFERASE"/>
    <property type="match status" value="1"/>
</dbReference>
<keyword evidence="6" id="KW-0812">Transmembrane</keyword>
<comment type="pathway">
    <text evidence="2 11">Protein modification; protein glycosylation.</text>
</comment>
<evidence type="ECO:0000256" key="7">
    <source>
        <dbReference type="ARBA" id="ARBA00022968"/>
    </source>
</evidence>
<dbReference type="GO" id="GO:0005975">
    <property type="term" value="P:carbohydrate metabolic process"/>
    <property type="evidence" value="ECO:0007669"/>
    <property type="project" value="InterPro"/>
</dbReference>
<dbReference type="Proteomes" id="UP000549394">
    <property type="component" value="Unassembled WGS sequence"/>
</dbReference>
<dbReference type="GO" id="GO:0016020">
    <property type="term" value="C:membrane"/>
    <property type="evidence" value="ECO:0007669"/>
    <property type="project" value="UniProtKB-SubCell"/>
</dbReference>
<protein>
    <recommendedName>
        <fullName evidence="11">Beta-1,4-galactosyltransferase</fullName>
        <ecNumber evidence="11">2.4.1.-</ecNumber>
    </recommendedName>
</protein>
<dbReference type="GO" id="GO:0008378">
    <property type="term" value="F:galactosyltransferase activity"/>
    <property type="evidence" value="ECO:0007669"/>
    <property type="project" value="TreeGrafter"/>
</dbReference>
<evidence type="ECO:0000256" key="4">
    <source>
        <dbReference type="ARBA" id="ARBA00022676"/>
    </source>
</evidence>
<dbReference type="Pfam" id="PF13733">
    <property type="entry name" value="Glyco_transf_7N"/>
    <property type="match status" value="1"/>
</dbReference>
<feature type="domain" description="Galactosyltransferase N-terminal" evidence="13">
    <location>
        <begin position="107"/>
        <end position="236"/>
    </location>
</feature>
<gene>
    <name evidence="14" type="ORF">DGYR_LOCUS57</name>
</gene>
<keyword evidence="9" id="KW-0472">Membrane</keyword>
<dbReference type="Gene3D" id="3.90.550.10">
    <property type="entry name" value="Spore Coat Polysaccharide Biosynthesis Protein SpsA, Chain A"/>
    <property type="match status" value="1"/>
</dbReference>
<dbReference type="SUPFAM" id="SSF53448">
    <property type="entry name" value="Nucleotide-diphospho-sugar transferases"/>
    <property type="match status" value="1"/>
</dbReference>
<dbReference type="PANTHER" id="PTHR19300:SF57">
    <property type="entry name" value="BETA-1,4-N-ACETYLGALACTOSAMINYLTRANSFERASE"/>
    <property type="match status" value="1"/>
</dbReference>
<evidence type="ECO:0000313" key="14">
    <source>
        <dbReference type="EMBL" id="CAD5110684.1"/>
    </source>
</evidence>
<keyword evidence="7 11" id="KW-0735">Signal-anchor</keyword>
<dbReference type="GO" id="GO:0033842">
    <property type="term" value="F:N-acetyl-beta-glucosaminyl-derivative 4-beta-N-acetylgalactosaminyltransferase activity"/>
    <property type="evidence" value="ECO:0007669"/>
    <property type="project" value="TreeGrafter"/>
</dbReference>
<comment type="function">
    <text evidence="11">Catalyses the transfer of galactose onto proteins or lipids.</text>
</comment>
<keyword evidence="10 11" id="KW-0325">Glycoprotein</keyword>
<dbReference type="InterPro" id="IPR027791">
    <property type="entry name" value="Galactosyl_T_C"/>
</dbReference>
<dbReference type="PRINTS" id="PR02050">
    <property type="entry name" value="B14GALTRFASE"/>
</dbReference>
<reference evidence="14 15" key="1">
    <citation type="submission" date="2020-08" db="EMBL/GenBank/DDBJ databases">
        <authorList>
            <person name="Hejnol A."/>
        </authorList>
    </citation>
    <scope>NUCLEOTIDE SEQUENCE [LARGE SCALE GENOMIC DNA]</scope>
</reference>
<dbReference type="GO" id="GO:0006688">
    <property type="term" value="P:glycosphingolipid biosynthetic process"/>
    <property type="evidence" value="ECO:0007669"/>
    <property type="project" value="TreeGrafter"/>
</dbReference>
<dbReference type="UniPathway" id="UPA00378"/>
<evidence type="ECO:0000256" key="5">
    <source>
        <dbReference type="ARBA" id="ARBA00022679"/>
    </source>
</evidence>
<comment type="caution">
    <text evidence="14">The sequence shown here is derived from an EMBL/GenBank/DDBJ whole genome shotgun (WGS) entry which is preliminary data.</text>
</comment>
<sequence length="373" mass="43314">MLGRRDVPPVLLLLLLIILILLTLSQILVVHHGRFRATVRGRGRGRTELRRLDINLQQLLHQNVPSIDTHRKLLQNERNEARIRNILHRASEGTIQISNRTASNQRCPLIPPNLFGPIRVNTTTQSSDRASEELEFGGSWRPKDCIARHKVAVIIPYRDRKEHLTILLSYLHPILQRQQLDYRLFVVEQFGIQTFNKARIMNVAFIEAAKVYSSSCVVFHDVDLIPEDDRNMYSCPEQPRHMSVAIDEMGYKLAYEELVGGVLAMRNEHFELVNGYSNLYWGWGAEDDDIAYRILYSGLVISRPPTRIARYKMVKHTKRKPSDWRKRIRLLYTGTRRLQYDGLNSVQYKLLSTKLHDSYTHFLVDIGKPPQGF</sequence>
<dbReference type="AlphaFoldDB" id="A0A7I8V612"/>
<comment type="subcellular location">
    <subcellularLocation>
        <location evidence="1">Membrane</location>
        <topology evidence="1">Single-pass type II membrane protein</topology>
    </subcellularLocation>
</comment>
<dbReference type="OrthoDB" id="10016069at2759"/>
<evidence type="ECO:0000256" key="9">
    <source>
        <dbReference type="ARBA" id="ARBA00023136"/>
    </source>
</evidence>
<evidence type="ECO:0000256" key="1">
    <source>
        <dbReference type="ARBA" id="ARBA00004606"/>
    </source>
</evidence>
<organism evidence="14 15">
    <name type="scientific">Dimorphilus gyrociliatus</name>
    <dbReference type="NCBI Taxonomy" id="2664684"/>
    <lineage>
        <taxon>Eukaryota</taxon>
        <taxon>Metazoa</taxon>
        <taxon>Spiralia</taxon>
        <taxon>Lophotrochozoa</taxon>
        <taxon>Annelida</taxon>
        <taxon>Polychaeta</taxon>
        <taxon>Polychaeta incertae sedis</taxon>
        <taxon>Dinophilidae</taxon>
        <taxon>Dimorphilus</taxon>
    </lineage>
</organism>
<proteinExistence type="inferred from homology"/>
<keyword evidence="8" id="KW-1133">Transmembrane helix</keyword>
<dbReference type="InterPro" id="IPR003859">
    <property type="entry name" value="Galactosyl_T"/>
</dbReference>
<dbReference type="EC" id="2.4.1.-" evidence="11"/>
<dbReference type="InterPro" id="IPR029044">
    <property type="entry name" value="Nucleotide-diphossugar_trans"/>
</dbReference>
<keyword evidence="4 11" id="KW-0328">Glycosyltransferase</keyword>
<dbReference type="GO" id="GO:0005794">
    <property type="term" value="C:Golgi apparatus"/>
    <property type="evidence" value="ECO:0007669"/>
    <property type="project" value="TreeGrafter"/>
</dbReference>
<keyword evidence="5 11" id="KW-0808">Transferase</keyword>
<dbReference type="EMBL" id="CAJFCJ010000001">
    <property type="protein sequence ID" value="CAD5110684.1"/>
    <property type="molecule type" value="Genomic_DNA"/>
</dbReference>
<dbReference type="CDD" id="cd00899">
    <property type="entry name" value="b4GalT"/>
    <property type="match status" value="1"/>
</dbReference>
<evidence type="ECO:0000256" key="10">
    <source>
        <dbReference type="ARBA" id="ARBA00023180"/>
    </source>
</evidence>
<evidence type="ECO:0000259" key="12">
    <source>
        <dbReference type="Pfam" id="PF02709"/>
    </source>
</evidence>
<evidence type="ECO:0000256" key="11">
    <source>
        <dbReference type="RuleBase" id="RU368121"/>
    </source>
</evidence>